<keyword evidence="3" id="KW-1185">Reference proteome</keyword>
<evidence type="ECO:0000313" key="2">
    <source>
        <dbReference type="EMBL" id="KAK8394284.1"/>
    </source>
</evidence>
<sequence length="145" mass="16362">MTRGDIAKHNINISEQDIRIDYYSGLLAEAKTVQEEEEERLQELTAFQQFLAAVTPSQSLKDLKRKIHEIHEKVKVMPRRSEDRSSPDKESQGDVRTSEPTVSAGIGQEALLALLEARVTDLCAQLNNTDPGLRDAVFLNHEQFC</sequence>
<gene>
    <name evidence="2" type="ORF">O3P69_006467</name>
</gene>
<dbReference type="EMBL" id="JARAKH010000019">
    <property type="protein sequence ID" value="KAK8394284.1"/>
    <property type="molecule type" value="Genomic_DNA"/>
</dbReference>
<evidence type="ECO:0000256" key="1">
    <source>
        <dbReference type="SAM" id="MobiDB-lite"/>
    </source>
</evidence>
<evidence type="ECO:0000313" key="3">
    <source>
        <dbReference type="Proteomes" id="UP001487740"/>
    </source>
</evidence>
<feature type="region of interest" description="Disordered" evidence="1">
    <location>
        <begin position="71"/>
        <end position="102"/>
    </location>
</feature>
<dbReference type="Proteomes" id="UP001487740">
    <property type="component" value="Unassembled WGS sequence"/>
</dbReference>
<accession>A0AAW0U405</accession>
<protein>
    <submittedName>
        <fullName evidence="2">Uncharacterized protein</fullName>
    </submittedName>
</protein>
<proteinExistence type="predicted"/>
<dbReference type="AlphaFoldDB" id="A0AAW0U405"/>
<name>A0AAW0U405_SCYPA</name>
<feature type="compositionally biased region" description="Basic and acidic residues" evidence="1">
    <location>
        <begin position="71"/>
        <end position="97"/>
    </location>
</feature>
<reference evidence="2 3" key="1">
    <citation type="submission" date="2023-03" db="EMBL/GenBank/DDBJ databases">
        <title>High-quality genome of Scylla paramamosain provides insights in environmental adaptation.</title>
        <authorList>
            <person name="Zhang L."/>
        </authorList>
    </citation>
    <scope>NUCLEOTIDE SEQUENCE [LARGE SCALE GENOMIC DNA]</scope>
    <source>
        <strain evidence="2">LZ_2023a</strain>
        <tissue evidence="2">Muscle</tissue>
    </source>
</reference>
<comment type="caution">
    <text evidence="2">The sequence shown here is derived from an EMBL/GenBank/DDBJ whole genome shotgun (WGS) entry which is preliminary data.</text>
</comment>
<organism evidence="2 3">
    <name type="scientific">Scylla paramamosain</name>
    <name type="common">Mud crab</name>
    <dbReference type="NCBI Taxonomy" id="85552"/>
    <lineage>
        <taxon>Eukaryota</taxon>
        <taxon>Metazoa</taxon>
        <taxon>Ecdysozoa</taxon>
        <taxon>Arthropoda</taxon>
        <taxon>Crustacea</taxon>
        <taxon>Multicrustacea</taxon>
        <taxon>Malacostraca</taxon>
        <taxon>Eumalacostraca</taxon>
        <taxon>Eucarida</taxon>
        <taxon>Decapoda</taxon>
        <taxon>Pleocyemata</taxon>
        <taxon>Brachyura</taxon>
        <taxon>Eubrachyura</taxon>
        <taxon>Portunoidea</taxon>
        <taxon>Portunidae</taxon>
        <taxon>Portuninae</taxon>
        <taxon>Scylla</taxon>
    </lineage>
</organism>